<gene>
    <name evidence="10" type="ORF">HanXRQr2_Chr03g0136361</name>
</gene>
<dbReference type="Gramene" id="mRNA:HanXRQr2_Chr03g0136361">
    <property type="protein sequence ID" value="CDS:HanXRQr2_Chr03g0136361.1"/>
    <property type="gene ID" value="HanXRQr2_Chr03g0136361"/>
</dbReference>
<dbReference type="GO" id="GO:0005634">
    <property type="term" value="C:nucleus"/>
    <property type="evidence" value="ECO:0007669"/>
    <property type="project" value="UniProtKB-SubCell"/>
</dbReference>
<dbReference type="GO" id="GO:0008270">
    <property type="term" value="F:zinc ion binding"/>
    <property type="evidence" value="ECO:0007669"/>
    <property type="project" value="UniProtKB-KW"/>
</dbReference>
<comment type="subcellular location">
    <subcellularLocation>
        <location evidence="1">Nucleus</location>
    </subcellularLocation>
</comment>
<dbReference type="OrthoDB" id="1708403at2759"/>
<dbReference type="EMBL" id="MNCJ02000318">
    <property type="protein sequence ID" value="KAF5816630.1"/>
    <property type="molecule type" value="Genomic_DNA"/>
</dbReference>
<dbReference type="PROSITE" id="PS00028">
    <property type="entry name" value="ZINC_FINGER_C2H2_1"/>
    <property type="match status" value="1"/>
</dbReference>
<dbReference type="SUPFAM" id="SSF57667">
    <property type="entry name" value="beta-beta-alpha zinc fingers"/>
    <property type="match status" value="1"/>
</dbReference>
<protein>
    <submittedName>
        <fullName evidence="10">Transcription factor C2H2 family</fullName>
    </submittedName>
</protein>
<comment type="caution">
    <text evidence="10">The sequence shown here is derived from an EMBL/GenBank/DDBJ whole genome shotgun (WGS) entry which is preliminary data.</text>
</comment>
<sequence length="191" mass="21621">MEENGSWSKGNKMKDYNNVLKSTNKAIITYRKSTIESGREDNNGEESFGEFSWPPKSYTCSFCKREFRSAQALGGHMNVHRREKAKLRQVNPQRYLSFLNPQNPNPNVITCLSSNTSSFPTMPPPVTYSCCLPLFDPASHRSHVVCLSNGAKSETRTRKPDFMVDCSQEKEGLLVDPKFDDLDLELRLGCS</sequence>
<dbReference type="PANTHER" id="PTHR45801:SF110">
    <property type="entry name" value="TRANSCRIPTIONAL REGULATOR SUPERMAN"/>
    <property type="match status" value="1"/>
</dbReference>
<feature type="domain" description="C2H2-type" evidence="9">
    <location>
        <begin position="58"/>
        <end position="85"/>
    </location>
</feature>
<organism evidence="10 11">
    <name type="scientific">Helianthus annuus</name>
    <name type="common">Common sunflower</name>
    <dbReference type="NCBI Taxonomy" id="4232"/>
    <lineage>
        <taxon>Eukaryota</taxon>
        <taxon>Viridiplantae</taxon>
        <taxon>Streptophyta</taxon>
        <taxon>Embryophyta</taxon>
        <taxon>Tracheophyta</taxon>
        <taxon>Spermatophyta</taxon>
        <taxon>Magnoliopsida</taxon>
        <taxon>eudicotyledons</taxon>
        <taxon>Gunneridae</taxon>
        <taxon>Pentapetalae</taxon>
        <taxon>asterids</taxon>
        <taxon>campanulids</taxon>
        <taxon>Asterales</taxon>
        <taxon>Asteraceae</taxon>
        <taxon>Asteroideae</taxon>
        <taxon>Heliantheae alliance</taxon>
        <taxon>Heliantheae</taxon>
        <taxon>Helianthus</taxon>
    </lineage>
</organism>
<proteinExistence type="predicted"/>
<keyword evidence="4" id="KW-0862">Zinc</keyword>
<keyword evidence="6" id="KW-0804">Transcription</keyword>
<dbReference type="InterPro" id="IPR013087">
    <property type="entry name" value="Znf_C2H2_type"/>
</dbReference>
<dbReference type="Pfam" id="PF13912">
    <property type="entry name" value="zf-C2H2_6"/>
    <property type="match status" value="1"/>
</dbReference>
<dbReference type="InterPro" id="IPR036236">
    <property type="entry name" value="Znf_C2H2_sf"/>
</dbReference>
<evidence type="ECO:0000256" key="2">
    <source>
        <dbReference type="ARBA" id="ARBA00022723"/>
    </source>
</evidence>
<dbReference type="PANTHER" id="PTHR45801">
    <property type="entry name" value="OS07G0101800 PROTEIN"/>
    <property type="match status" value="1"/>
</dbReference>
<keyword evidence="2" id="KW-0479">Metal-binding</keyword>
<evidence type="ECO:0000256" key="8">
    <source>
        <dbReference type="PROSITE-ProRule" id="PRU00042"/>
    </source>
</evidence>
<evidence type="ECO:0000256" key="5">
    <source>
        <dbReference type="ARBA" id="ARBA00023015"/>
    </source>
</evidence>
<reference evidence="10" key="2">
    <citation type="submission" date="2020-06" db="EMBL/GenBank/DDBJ databases">
        <title>Helianthus annuus Genome sequencing and assembly Release 2.</title>
        <authorList>
            <person name="Gouzy J."/>
            <person name="Langlade N."/>
            <person name="Munos S."/>
        </authorList>
    </citation>
    <scope>NUCLEOTIDE SEQUENCE</scope>
    <source>
        <tissue evidence="10">Leaves</tissue>
    </source>
</reference>
<dbReference type="SMART" id="SM00355">
    <property type="entry name" value="ZnF_C2H2"/>
    <property type="match status" value="1"/>
</dbReference>
<accession>A0A9K3JJU5</accession>
<evidence type="ECO:0000313" key="11">
    <source>
        <dbReference type="Proteomes" id="UP000215914"/>
    </source>
</evidence>
<dbReference type="InterPro" id="IPR052426">
    <property type="entry name" value="Plant_dev_regulator"/>
</dbReference>
<evidence type="ECO:0000256" key="6">
    <source>
        <dbReference type="ARBA" id="ARBA00023163"/>
    </source>
</evidence>
<reference evidence="10" key="1">
    <citation type="journal article" date="2017" name="Nature">
        <title>The sunflower genome provides insights into oil metabolism, flowering and Asterid evolution.</title>
        <authorList>
            <person name="Badouin H."/>
            <person name="Gouzy J."/>
            <person name="Grassa C.J."/>
            <person name="Murat F."/>
            <person name="Staton S.E."/>
            <person name="Cottret L."/>
            <person name="Lelandais-Briere C."/>
            <person name="Owens G.L."/>
            <person name="Carrere S."/>
            <person name="Mayjonade B."/>
            <person name="Legrand L."/>
            <person name="Gill N."/>
            <person name="Kane N.C."/>
            <person name="Bowers J.E."/>
            <person name="Hubner S."/>
            <person name="Bellec A."/>
            <person name="Berard A."/>
            <person name="Berges H."/>
            <person name="Blanchet N."/>
            <person name="Boniface M.C."/>
            <person name="Brunel D."/>
            <person name="Catrice O."/>
            <person name="Chaidir N."/>
            <person name="Claudel C."/>
            <person name="Donnadieu C."/>
            <person name="Faraut T."/>
            <person name="Fievet G."/>
            <person name="Helmstetter N."/>
            <person name="King M."/>
            <person name="Knapp S.J."/>
            <person name="Lai Z."/>
            <person name="Le Paslier M.C."/>
            <person name="Lippi Y."/>
            <person name="Lorenzon L."/>
            <person name="Mandel J.R."/>
            <person name="Marage G."/>
            <person name="Marchand G."/>
            <person name="Marquand E."/>
            <person name="Bret-Mestries E."/>
            <person name="Morien E."/>
            <person name="Nambeesan S."/>
            <person name="Nguyen T."/>
            <person name="Pegot-Espagnet P."/>
            <person name="Pouilly N."/>
            <person name="Raftis F."/>
            <person name="Sallet E."/>
            <person name="Schiex T."/>
            <person name="Thomas J."/>
            <person name="Vandecasteele C."/>
            <person name="Vares D."/>
            <person name="Vear F."/>
            <person name="Vautrin S."/>
            <person name="Crespi M."/>
            <person name="Mangin B."/>
            <person name="Burke J.M."/>
            <person name="Salse J."/>
            <person name="Munos S."/>
            <person name="Vincourt P."/>
            <person name="Rieseberg L.H."/>
            <person name="Langlade N.B."/>
        </authorList>
    </citation>
    <scope>NUCLEOTIDE SEQUENCE</scope>
    <source>
        <tissue evidence="10">Leaves</tissue>
    </source>
</reference>
<evidence type="ECO:0000313" key="10">
    <source>
        <dbReference type="EMBL" id="KAF5816630.1"/>
    </source>
</evidence>
<keyword evidence="7" id="KW-0539">Nucleus</keyword>
<dbReference type="PROSITE" id="PS50157">
    <property type="entry name" value="ZINC_FINGER_C2H2_2"/>
    <property type="match status" value="1"/>
</dbReference>
<name>A0A9K3JJU5_HELAN</name>
<keyword evidence="5" id="KW-0805">Transcription regulation</keyword>
<dbReference type="Proteomes" id="UP000215914">
    <property type="component" value="Unassembled WGS sequence"/>
</dbReference>
<evidence type="ECO:0000256" key="7">
    <source>
        <dbReference type="ARBA" id="ARBA00023242"/>
    </source>
</evidence>
<dbReference type="AlphaFoldDB" id="A0A9K3JJU5"/>
<evidence type="ECO:0000256" key="1">
    <source>
        <dbReference type="ARBA" id="ARBA00004123"/>
    </source>
</evidence>
<evidence type="ECO:0000259" key="9">
    <source>
        <dbReference type="PROSITE" id="PS50157"/>
    </source>
</evidence>
<dbReference type="Gene3D" id="3.30.160.60">
    <property type="entry name" value="Classic Zinc Finger"/>
    <property type="match status" value="1"/>
</dbReference>
<keyword evidence="3 8" id="KW-0863">Zinc-finger</keyword>
<evidence type="ECO:0000256" key="3">
    <source>
        <dbReference type="ARBA" id="ARBA00022771"/>
    </source>
</evidence>
<evidence type="ECO:0000256" key="4">
    <source>
        <dbReference type="ARBA" id="ARBA00022833"/>
    </source>
</evidence>
<keyword evidence="11" id="KW-1185">Reference proteome</keyword>